<keyword evidence="3" id="KW-0808">Transferase</keyword>
<keyword evidence="3" id="KW-0418">Kinase</keyword>
<evidence type="ECO:0000256" key="1">
    <source>
        <dbReference type="ARBA" id="ARBA00006479"/>
    </source>
</evidence>
<dbReference type="InterPro" id="IPR036390">
    <property type="entry name" value="WH_DNA-bd_sf"/>
</dbReference>
<proteinExistence type="inferred from homology"/>
<dbReference type="Gene3D" id="1.10.10.10">
    <property type="entry name" value="Winged helix-like DNA-binding domain superfamily/Winged helix DNA-binding domain"/>
    <property type="match status" value="1"/>
</dbReference>
<dbReference type="SUPFAM" id="SSF46785">
    <property type="entry name" value="Winged helix' DNA-binding domain"/>
    <property type="match status" value="1"/>
</dbReference>
<feature type="region of interest" description="Disordered" evidence="2">
    <location>
        <begin position="1"/>
        <end position="21"/>
    </location>
</feature>
<gene>
    <name evidence="3" type="ORF">DFR67_111159</name>
</gene>
<dbReference type="EMBL" id="QJSP01000011">
    <property type="protein sequence ID" value="PYE15083.1"/>
    <property type="molecule type" value="Genomic_DNA"/>
</dbReference>
<dbReference type="Pfam" id="PF00480">
    <property type="entry name" value="ROK"/>
    <property type="match status" value="1"/>
</dbReference>
<protein>
    <submittedName>
        <fullName evidence="3">Putative NBD/HSP70 family sugar kinase</fullName>
    </submittedName>
</protein>
<dbReference type="InterPro" id="IPR000600">
    <property type="entry name" value="ROK"/>
</dbReference>
<sequence length="385" mass="39693">MGTRAVAGRTGQTPPAVSAQPVRTVSFERGDGAAAAVLRAVRTQGPVTRDLLPQATGLSAATVNRQLQALDRLGLVRERPDLIAPGAIGRPKVPLMLDRDRFCVIAIHIGARSTLLMVADLGGRPLQTAAMSTPSGPAGPALALIARRAAVVADSFTQRTALWAGAAVGGQVHSDGSVDHVQLGWCRAPVGQALEDELGLPVSVSPHVQAMAAAELLLAGEGNTSGVDVLFYVRETVGLATTIDGRVRDRPGNIGHLPVSAPLLTGAPQSTLQDVVGRKVFDDAVAAGADAGKLLDERARVLGEMVAMVRDLINPDRVVLAGQVFAEHPHGLAPVQSAFDGATSLPTIELSPPRFGARVQEGAAVVVSLGALYADPIGALQNHTA</sequence>
<dbReference type="RefSeq" id="WP_110471088.1">
    <property type="nucleotide sequence ID" value="NZ_QJSP01000011.1"/>
</dbReference>
<keyword evidence="4" id="KW-1185">Reference proteome</keyword>
<dbReference type="PANTHER" id="PTHR18964">
    <property type="entry name" value="ROK (REPRESSOR, ORF, KINASE) FAMILY"/>
    <property type="match status" value="1"/>
</dbReference>
<dbReference type="GO" id="GO:0016301">
    <property type="term" value="F:kinase activity"/>
    <property type="evidence" value="ECO:0007669"/>
    <property type="project" value="UniProtKB-KW"/>
</dbReference>
<accession>A0A318RLD3</accession>
<comment type="caution">
    <text evidence="3">The sequence shown here is derived from an EMBL/GenBank/DDBJ whole genome shotgun (WGS) entry which is preliminary data.</text>
</comment>
<dbReference type="PANTHER" id="PTHR18964:SF149">
    <property type="entry name" value="BIFUNCTIONAL UDP-N-ACETYLGLUCOSAMINE 2-EPIMERASE_N-ACETYLMANNOSAMINE KINASE"/>
    <property type="match status" value="1"/>
</dbReference>
<dbReference type="AlphaFoldDB" id="A0A318RLD3"/>
<reference evidence="3 4" key="1">
    <citation type="submission" date="2018-06" db="EMBL/GenBank/DDBJ databases">
        <title>Genomic Encyclopedia of Type Strains, Phase IV (KMG-IV): sequencing the most valuable type-strain genomes for metagenomic binning, comparative biology and taxonomic classification.</title>
        <authorList>
            <person name="Goeker M."/>
        </authorList>
    </citation>
    <scope>NUCLEOTIDE SEQUENCE [LARGE SCALE GENOMIC DNA]</scope>
    <source>
        <strain evidence="3 4">DSM 45521</strain>
    </source>
</reference>
<dbReference type="Gene3D" id="3.30.420.40">
    <property type="match status" value="3"/>
</dbReference>
<evidence type="ECO:0000313" key="3">
    <source>
        <dbReference type="EMBL" id="PYE15083.1"/>
    </source>
</evidence>
<dbReference type="Proteomes" id="UP000247591">
    <property type="component" value="Unassembled WGS sequence"/>
</dbReference>
<dbReference type="InterPro" id="IPR036388">
    <property type="entry name" value="WH-like_DNA-bd_sf"/>
</dbReference>
<dbReference type="SUPFAM" id="SSF53067">
    <property type="entry name" value="Actin-like ATPase domain"/>
    <property type="match status" value="1"/>
</dbReference>
<dbReference type="InterPro" id="IPR043129">
    <property type="entry name" value="ATPase_NBD"/>
</dbReference>
<name>A0A318RLD3_WILLI</name>
<dbReference type="OrthoDB" id="3605644at2"/>
<evidence type="ECO:0000313" key="4">
    <source>
        <dbReference type="Proteomes" id="UP000247591"/>
    </source>
</evidence>
<comment type="similarity">
    <text evidence="1">Belongs to the ROK (NagC/XylR) family.</text>
</comment>
<organism evidence="3 4">
    <name type="scientific">Williamsia limnetica</name>
    <dbReference type="NCBI Taxonomy" id="882452"/>
    <lineage>
        <taxon>Bacteria</taxon>
        <taxon>Bacillati</taxon>
        <taxon>Actinomycetota</taxon>
        <taxon>Actinomycetes</taxon>
        <taxon>Mycobacteriales</taxon>
        <taxon>Nocardiaceae</taxon>
        <taxon>Williamsia</taxon>
    </lineage>
</organism>
<evidence type="ECO:0000256" key="2">
    <source>
        <dbReference type="SAM" id="MobiDB-lite"/>
    </source>
</evidence>